<comment type="caution">
    <text evidence="2">The sequence shown here is derived from an EMBL/GenBank/DDBJ whole genome shotgun (WGS) entry which is preliminary data.</text>
</comment>
<evidence type="ECO:0008006" key="4">
    <source>
        <dbReference type="Google" id="ProtNLM"/>
    </source>
</evidence>
<evidence type="ECO:0000256" key="1">
    <source>
        <dbReference type="SAM" id="SignalP"/>
    </source>
</evidence>
<dbReference type="Pfam" id="PF01547">
    <property type="entry name" value="SBP_bac_1"/>
    <property type="match status" value="1"/>
</dbReference>
<dbReference type="Gene3D" id="3.40.190.10">
    <property type="entry name" value="Periplasmic binding protein-like II"/>
    <property type="match status" value="2"/>
</dbReference>
<dbReference type="AlphaFoldDB" id="A0A317C1F1"/>
<keyword evidence="3" id="KW-1185">Reference proteome</keyword>
<dbReference type="SUPFAM" id="SSF53850">
    <property type="entry name" value="Periplasmic binding protein-like II"/>
    <property type="match status" value="1"/>
</dbReference>
<sequence>MLKIKRSLSVLLLGGALHCSALLASDLQAEVELTHWWNQPGEIQALNEIKTAVEQRGSKFVETRVSSWDILRTNILKRISMGYQPAVTQWISDDYLFSFDQMSAIYPTPDKWRNQPIKEILFDEVYHGLSTDNGLVGLPMGIHIQNAALFSKSIYNDLKLKPPKTWSEVLIQAPLIKQAGYVPIALSKETWQLQIILNDILLSELGAKDYKQFYTQTQSIQKWREPLVRSFNTFLALKQFTDEAARTRNWSDSTKMIGENKAAMHFLGDFAKSELTAQGLKAGEDFLCSLAPGSNGYMVYVIDSFLMFNIDEPQIKEGQSILFDAVLDPEVQAKYNSKKGGIPVRHGVNIKQLDSCAQETYQQWTSANKKTISFTGIGNPLRASFLQSVLQQAWDNKDASAEQLVDELIKLDQESLQKS</sequence>
<organism evidence="2 3">
    <name type="scientific">Leucothrix pacifica</name>
    <dbReference type="NCBI Taxonomy" id="1247513"/>
    <lineage>
        <taxon>Bacteria</taxon>
        <taxon>Pseudomonadati</taxon>
        <taxon>Pseudomonadota</taxon>
        <taxon>Gammaproteobacteria</taxon>
        <taxon>Thiotrichales</taxon>
        <taxon>Thiotrichaceae</taxon>
        <taxon>Leucothrix</taxon>
    </lineage>
</organism>
<proteinExistence type="predicted"/>
<dbReference type="InterPro" id="IPR006059">
    <property type="entry name" value="SBP"/>
</dbReference>
<keyword evidence="1" id="KW-0732">Signal</keyword>
<dbReference type="RefSeq" id="WP_109839623.1">
    <property type="nucleotide sequence ID" value="NZ_QGKM01000087.1"/>
</dbReference>
<protein>
    <recommendedName>
        <fullName evidence="4">Sugar ABC transporter substrate-binding protein</fullName>
    </recommendedName>
</protein>
<feature type="chain" id="PRO_5016411339" description="Sugar ABC transporter substrate-binding protein" evidence="1">
    <location>
        <begin position="25"/>
        <end position="419"/>
    </location>
</feature>
<evidence type="ECO:0000313" key="2">
    <source>
        <dbReference type="EMBL" id="PWQ92474.1"/>
    </source>
</evidence>
<dbReference type="EMBL" id="QGKM01000087">
    <property type="protein sequence ID" value="PWQ92474.1"/>
    <property type="molecule type" value="Genomic_DNA"/>
</dbReference>
<accession>A0A317C1F1</accession>
<dbReference type="OrthoDB" id="7317090at2"/>
<evidence type="ECO:0000313" key="3">
    <source>
        <dbReference type="Proteomes" id="UP000245539"/>
    </source>
</evidence>
<gene>
    <name evidence="2" type="ORF">DKW60_20990</name>
</gene>
<reference evidence="2 3" key="1">
    <citation type="submission" date="2018-05" db="EMBL/GenBank/DDBJ databases">
        <title>Leucothrix arctica sp. nov., isolated from Arctic seawater.</title>
        <authorList>
            <person name="Choi A."/>
            <person name="Baek K."/>
        </authorList>
    </citation>
    <scope>NUCLEOTIDE SEQUENCE [LARGE SCALE GENOMIC DNA]</scope>
    <source>
        <strain evidence="2 3">JCM 18388</strain>
    </source>
</reference>
<name>A0A317C1F1_9GAMM</name>
<dbReference type="Proteomes" id="UP000245539">
    <property type="component" value="Unassembled WGS sequence"/>
</dbReference>
<feature type="signal peptide" evidence="1">
    <location>
        <begin position="1"/>
        <end position="24"/>
    </location>
</feature>